<dbReference type="InterPro" id="IPR006760">
    <property type="entry name" value="Endosulphine"/>
</dbReference>
<gene>
    <name evidence="5" type="ORF">BJX68DRAFT_266873</name>
</gene>
<evidence type="ECO:0000256" key="2">
    <source>
        <dbReference type="SAM" id="MobiDB-lite"/>
    </source>
</evidence>
<dbReference type="InterPro" id="IPR039535">
    <property type="entry name" value="ASST-like"/>
</dbReference>
<feature type="chain" id="PRO_5046423025" evidence="4">
    <location>
        <begin position="23"/>
        <end position="724"/>
    </location>
</feature>
<keyword evidence="3" id="KW-0812">Transmembrane</keyword>
<proteinExistence type="inferred from homology"/>
<evidence type="ECO:0000313" key="6">
    <source>
        <dbReference type="Proteomes" id="UP001610444"/>
    </source>
</evidence>
<feature type="region of interest" description="Disordered" evidence="2">
    <location>
        <begin position="682"/>
        <end position="724"/>
    </location>
</feature>
<protein>
    <submittedName>
        <fullName evidence="5">ASST-domain-containing protein</fullName>
    </submittedName>
</protein>
<evidence type="ECO:0000313" key="5">
    <source>
        <dbReference type="EMBL" id="KAL2850080.1"/>
    </source>
</evidence>
<organism evidence="5 6">
    <name type="scientific">Aspergillus pseudodeflectus</name>
    <dbReference type="NCBI Taxonomy" id="176178"/>
    <lineage>
        <taxon>Eukaryota</taxon>
        <taxon>Fungi</taxon>
        <taxon>Dikarya</taxon>
        <taxon>Ascomycota</taxon>
        <taxon>Pezizomycotina</taxon>
        <taxon>Eurotiomycetes</taxon>
        <taxon>Eurotiomycetidae</taxon>
        <taxon>Eurotiales</taxon>
        <taxon>Aspergillaceae</taxon>
        <taxon>Aspergillus</taxon>
        <taxon>Aspergillus subgen. Nidulantes</taxon>
    </lineage>
</organism>
<evidence type="ECO:0000256" key="3">
    <source>
        <dbReference type="SAM" id="Phobius"/>
    </source>
</evidence>
<keyword evidence="6" id="KW-1185">Reference proteome</keyword>
<dbReference type="RefSeq" id="XP_070899162.1">
    <property type="nucleotide sequence ID" value="XM_071045638.1"/>
</dbReference>
<keyword evidence="3" id="KW-1133">Transmembrane helix</keyword>
<comment type="similarity">
    <text evidence="1">Belongs to the endosulfine family.</text>
</comment>
<accession>A0ABR4KCS3</accession>
<feature type="transmembrane region" description="Helical" evidence="3">
    <location>
        <begin position="568"/>
        <end position="590"/>
    </location>
</feature>
<dbReference type="GeneID" id="98160802"/>
<evidence type="ECO:0000256" key="1">
    <source>
        <dbReference type="ARBA" id="ARBA00010520"/>
    </source>
</evidence>
<dbReference type="InterPro" id="IPR053143">
    <property type="entry name" value="Arylsulfate_ST"/>
</dbReference>
<reference evidence="5 6" key="1">
    <citation type="submission" date="2024-07" db="EMBL/GenBank/DDBJ databases">
        <title>Section-level genome sequencing and comparative genomics of Aspergillus sections Usti and Cavernicolus.</title>
        <authorList>
            <consortium name="Lawrence Berkeley National Laboratory"/>
            <person name="Nybo J.L."/>
            <person name="Vesth T.C."/>
            <person name="Theobald S."/>
            <person name="Frisvad J.C."/>
            <person name="Larsen T.O."/>
            <person name="Kjaerboelling I."/>
            <person name="Rothschild-Mancinelli K."/>
            <person name="Lyhne E.K."/>
            <person name="Kogle M.E."/>
            <person name="Barry K."/>
            <person name="Clum A."/>
            <person name="Na H."/>
            <person name="Ledsgaard L."/>
            <person name="Lin J."/>
            <person name="Lipzen A."/>
            <person name="Kuo A."/>
            <person name="Riley R."/>
            <person name="Mondo S."/>
            <person name="LaButti K."/>
            <person name="Haridas S."/>
            <person name="Pangalinan J."/>
            <person name="Salamov A.A."/>
            <person name="Simmons B.A."/>
            <person name="Magnuson J.K."/>
            <person name="Chen J."/>
            <person name="Drula E."/>
            <person name="Henrissat B."/>
            <person name="Wiebenga A."/>
            <person name="Lubbers R.J."/>
            <person name="Gomes A.C."/>
            <person name="Macurrencykelacurrency M.R."/>
            <person name="Stajich J."/>
            <person name="Grigoriev I.V."/>
            <person name="Mortensen U.H."/>
            <person name="De vries R.P."/>
            <person name="Baker S.E."/>
            <person name="Andersen M.R."/>
        </authorList>
    </citation>
    <scope>NUCLEOTIDE SEQUENCE [LARGE SCALE GENOMIC DNA]</scope>
    <source>
        <strain evidence="5 6">CBS 756.74</strain>
    </source>
</reference>
<feature type="compositionally biased region" description="Acidic residues" evidence="2">
    <location>
        <begin position="710"/>
        <end position="724"/>
    </location>
</feature>
<dbReference type="PANTHER" id="PTHR35340">
    <property type="entry name" value="PQQ ENZYME REPEAT PROTEIN-RELATED"/>
    <property type="match status" value="1"/>
</dbReference>
<keyword evidence="3" id="KW-0472">Membrane</keyword>
<dbReference type="Pfam" id="PF04667">
    <property type="entry name" value="Endosulfine"/>
    <property type="match status" value="1"/>
</dbReference>
<name>A0ABR4KCS3_9EURO</name>
<dbReference type="PANTHER" id="PTHR35340:SF8">
    <property type="entry name" value="ASST-DOMAIN-CONTAINING PROTEIN"/>
    <property type="match status" value="1"/>
</dbReference>
<comment type="caution">
    <text evidence="5">The sequence shown here is derived from an EMBL/GenBank/DDBJ whole genome shotgun (WGS) entry which is preliminary data.</text>
</comment>
<keyword evidence="4" id="KW-0732">Signal</keyword>
<dbReference type="EMBL" id="JBFXLR010000021">
    <property type="protein sequence ID" value="KAL2850080.1"/>
    <property type="molecule type" value="Genomic_DNA"/>
</dbReference>
<evidence type="ECO:0000256" key="4">
    <source>
        <dbReference type="SAM" id="SignalP"/>
    </source>
</evidence>
<feature type="signal peptide" evidence="4">
    <location>
        <begin position="1"/>
        <end position="22"/>
    </location>
</feature>
<feature type="compositionally biased region" description="Polar residues" evidence="2">
    <location>
        <begin position="698"/>
        <end position="709"/>
    </location>
</feature>
<sequence length="724" mass="79612">MFSQAPLWLLLASYSYTRPALGALIETQSEDDLLSFVTLPNVRALRFDVDYTDRDRVSPGYWFVSPYGQMDPEPHTQRYTPYQVGPYIYDADGNLIWAGSPLYENRNVFDFRAVHSIGDEPHLSFVLQHNHEGDLGSGMIMGNDYEIKHQIKYPTDKGLGAFDIHEWNVLDDGKTGLGIAYRIHEVGMDSLGRPAEKTHVAAAGFTVLDLESGKLLWDWDGVDQISLTESYRYGPESLPAAFPGWDYVHANSIDRNAEGNYIMSMRFTDTIYMISGDFIFSRQHDAKFLESNGTHHVISFLNNASDEEWAGEVVSSVLIVELDATPGVMTAKVLRRYNRPDGQLTRLRGNAQQLPNKNMFVGWSEAGYISEFAESGELLLTARFASSRFNTYRAYKGEFIGRPKTPPDLVATVSGTNKVDLSTTFYVSWNGATEVASWRFYAQATEYSSPVLVGETPRVDFETMFISSGFLDWVRVDAVDRDGNVLASSAVQRTQTPKYWRSAAFASQDDLTPTNPAHLVSAAATANSTSAASASSGYAPSTAHQQDVKEVLAVADETYNLLQMISGLLVFVMLLGLAYAVFVSGCCGVLRRRAKGKQPYRHKGDEYGEEAIGLSIYGTVPSGGILGQHAKQRVYFDSGDYALSAAKRETDSGAIHTGTSHPVRGSISHPYAPIPNTSNVVTGANGPGFHGKDYPSTGLVSSPLSQESDTTAEDYFGDQSEVTD</sequence>
<dbReference type="Proteomes" id="UP001610444">
    <property type="component" value="Unassembled WGS sequence"/>
</dbReference>
<dbReference type="Pfam" id="PF14269">
    <property type="entry name" value="Arylsulfotran_2"/>
    <property type="match status" value="1"/>
</dbReference>